<dbReference type="GO" id="GO:0005654">
    <property type="term" value="C:nucleoplasm"/>
    <property type="evidence" value="ECO:0007669"/>
    <property type="project" value="UniProtKB-SubCell"/>
</dbReference>
<comment type="caution">
    <text evidence="10">The sequence shown here is derived from an EMBL/GenBank/DDBJ whole genome shotgun (WGS) entry which is preliminary data.</text>
</comment>
<dbReference type="GO" id="GO:0000466">
    <property type="term" value="P:maturation of 5.8S rRNA from tricistronic rRNA transcript (SSU-rRNA, 5.8S rRNA, LSU-rRNA)"/>
    <property type="evidence" value="ECO:0007669"/>
    <property type="project" value="UniProtKB-UniRule"/>
</dbReference>
<dbReference type="PANTHER" id="PTHR19855:SF11">
    <property type="entry name" value="RIBOSOME BIOGENESIS PROTEIN WDR12"/>
    <property type="match status" value="1"/>
</dbReference>
<dbReference type="SUPFAM" id="SSF50978">
    <property type="entry name" value="WD40 repeat-like"/>
    <property type="match status" value="1"/>
</dbReference>
<dbReference type="Proteomes" id="UP000308199">
    <property type="component" value="Unassembled WGS sequence"/>
</dbReference>
<gene>
    <name evidence="6" type="primary">YTM1</name>
    <name evidence="10" type="ORF">EW145_g1779</name>
</gene>
<dbReference type="InterPro" id="IPR019775">
    <property type="entry name" value="WD40_repeat_CS"/>
</dbReference>
<dbReference type="InterPro" id="IPR015943">
    <property type="entry name" value="WD40/YVTN_repeat-like_dom_sf"/>
</dbReference>
<dbReference type="GO" id="GO:0000463">
    <property type="term" value="P:maturation of LSU-rRNA from tricistronic rRNA transcript (SSU-rRNA, 5.8S rRNA, LSU-rRNA)"/>
    <property type="evidence" value="ECO:0007669"/>
    <property type="project" value="UniProtKB-UniRule"/>
</dbReference>
<evidence type="ECO:0000313" key="10">
    <source>
        <dbReference type="EMBL" id="THH09763.1"/>
    </source>
</evidence>
<keyword evidence="4" id="KW-0677">Repeat</keyword>
<dbReference type="AlphaFoldDB" id="A0A4V3XDH1"/>
<feature type="region of interest" description="Disordered" evidence="8">
    <location>
        <begin position="242"/>
        <end position="278"/>
    </location>
</feature>
<evidence type="ECO:0000313" key="11">
    <source>
        <dbReference type="Proteomes" id="UP000308199"/>
    </source>
</evidence>
<dbReference type="GO" id="GO:0043021">
    <property type="term" value="F:ribonucleoprotein complex binding"/>
    <property type="evidence" value="ECO:0007669"/>
    <property type="project" value="UniProtKB-UniRule"/>
</dbReference>
<comment type="function">
    <text evidence="6">Component of the NOP7 complex, which is required for maturation of the 25S and 5.8S ribosomal RNAs and formation of the 60S ribosome.</text>
</comment>
<comment type="similarity">
    <text evidence="6">Belongs to the WD repeat WDR12/YTM1 family.</text>
</comment>
<evidence type="ECO:0000256" key="6">
    <source>
        <dbReference type="HAMAP-Rule" id="MF_03029"/>
    </source>
</evidence>
<evidence type="ECO:0000259" key="9">
    <source>
        <dbReference type="Pfam" id="PF08154"/>
    </source>
</evidence>
<evidence type="ECO:0000256" key="2">
    <source>
        <dbReference type="ARBA" id="ARBA00022552"/>
    </source>
</evidence>
<keyword evidence="1 6" id="KW-0690">Ribosome biogenesis</keyword>
<evidence type="ECO:0000256" key="8">
    <source>
        <dbReference type="SAM" id="MobiDB-lite"/>
    </source>
</evidence>
<name>A0A4V3XDH1_9AGAM</name>
<feature type="repeat" description="WD" evidence="7">
    <location>
        <begin position="198"/>
        <end position="230"/>
    </location>
</feature>
<protein>
    <recommendedName>
        <fullName evidence="6">Ribosome biogenesis protein YTM1</fullName>
    </recommendedName>
</protein>
<dbReference type="InterPro" id="IPR028599">
    <property type="entry name" value="WDR12/Ytm1"/>
</dbReference>
<reference evidence="10 11" key="1">
    <citation type="submission" date="2019-02" db="EMBL/GenBank/DDBJ databases">
        <title>Genome sequencing of the rare red list fungi Phellinidium pouzarii.</title>
        <authorList>
            <person name="Buettner E."/>
            <person name="Kellner H."/>
        </authorList>
    </citation>
    <scope>NUCLEOTIDE SEQUENCE [LARGE SCALE GENOMIC DNA]</scope>
    <source>
        <strain evidence="10 11">DSM 108285</strain>
    </source>
</reference>
<dbReference type="PRINTS" id="PR00320">
    <property type="entry name" value="GPROTEINBRPT"/>
</dbReference>
<evidence type="ECO:0000256" key="7">
    <source>
        <dbReference type="PROSITE-ProRule" id="PRU00221"/>
    </source>
</evidence>
<feature type="domain" description="NLE" evidence="9">
    <location>
        <begin position="9"/>
        <end position="67"/>
    </location>
</feature>
<organism evidence="10 11">
    <name type="scientific">Phellinidium pouzarii</name>
    <dbReference type="NCBI Taxonomy" id="167371"/>
    <lineage>
        <taxon>Eukaryota</taxon>
        <taxon>Fungi</taxon>
        <taxon>Dikarya</taxon>
        <taxon>Basidiomycota</taxon>
        <taxon>Agaricomycotina</taxon>
        <taxon>Agaricomycetes</taxon>
        <taxon>Hymenochaetales</taxon>
        <taxon>Hymenochaetaceae</taxon>
        <taxon>Phellinidium</taxon>
    </lineage>
</organism>
<keyword evidence="2 6" id="KW-0698">rRNA processing</keyword>
<dbReference type="GO" id="GO:0005730">
    <property type="term" value="C:nucleolus"/>
    <property type="evidence" value="ECO:0007669"/>
    <property type="project" value="UniProtKB-SubCell"/>
</dbReference>
<keyword evidence="5 6" id="KW-0539">Nucleus</keyword>
<dbReference type="PROSITE" id="PS50082">
    <property type="entry name" value="WD_REPEATS_2"/>
    <property type="match status" value="3"/>
</dbReference>
<evidence type="ECO:0000256" key="3">
    <source>
        <dbReference type="ARBA" id="ARBA00022574"/>
    </source>
</evidence>
<dbReference type="GO" id="GO:0030687">
    <property type="term" value="C:preribosome, large subunit precursor"/>
    <property type="evidence" value="ECO:0007669"/>
    <property type="project" value="UniProtKB-UniRule"/>
</dbReference>
<comment type="subunit">
    <text evidence="6">Component of the NOP7 complex, composed of ERB1, NOP7 and YTM1. Within the NOP7 complex ERB1 appears to interact directly with NOP7 and YTM1. The NOP7 complex also associates with the 66S pre-ribosome.</text>
</comment>
<accession>A0A4V3XDH1</accession>
<dbReference type="SMART" id="SM00320">
    <property type="entry name" value="WD40"/>
    <property type="match status" value="7"/>
</dbReference>
<feature type="repeat" description="WD" evidence="7">
    <location>
        <begin position="286"/>
        <end position="328"/>
    </location>
</feature>
<dbReference type="Pfam" id="PF08154">
    <property type="entry name" value="NLE"/>
    <property type="match status" value="1"/>
</dbReference>
<evidence type="ECO:0000256" key="5">
    <source>
        <dbReference type="ARBA" id="ARBA00023242"/>
    </source>
</evidence>
<dbReference type="HAMAP" id="MF_03029">
    <property type="entry name" value="WDR12"/>
    <property type="match status" value="1"/>
</dbReference>
<dbReference type="Gene3D" id="2.130.10.10">
    <property type="entry name" value="YVTN repeat-like/Quinoprotein amine dehydrogenase"/>
    <property type="match status" value="1"/>
</dbReference>
<dbReference type="PROSITE" id="PS50294">
    <property type="entry name" value="WD_REPEATS_REGION"/>
    <property type="match status" value="2"/>
</dbReference>
<dbReference type="InterPro" id="IPR012972">
    <property type="entry name" value="NLE"/>
</dbReference>
<dbReference type="InterPro" id="IPR020472">
    <property type="entry name" value="WD40_PAC1"/>
</dbReference>
<proteinExistence type="inferred from homology"/>
<keyword evidence="3 7" id="KW-0853">WD repeat</keyword>
<feature type="repeat" description="WD" evidence="7">
    <location>
        <begin position="400"/>
        <end position="426"/>
    </location>
</feature>
<dbReference type="InterPro" id="IPR036322">
    <property type="entry name" value="WD40_repeat_dom_sf"/>
</dbReference>
<dbReference type="EMBL" id="SGPK01000053">
    <property type="protein sequence ID" value="THH09763.1"/>
    <property type="molecule type" value="Genomic_DNA"/>
</dbReference>
<dbReference type="PANTHER" id="PTHR19855">
    <property type="entry name" value="WD40 REPEAT PROTEIN 12, 37"/>
    <property type="match status" value="1"/>
</dbReference>
<comment type="subcellular location">
    <subcellularLocation>
        <location evidence="6">Nucleus</location>
        <location evidence="6">Nucleolus</location>
    </subcellularLocation>
    <subcellularLocation>
        <location evidence="6">Nucleus</location>
        <location evidence="6">Nucleoplasm</location>
    </subcellularLocation>
</comment>
<dbReference type="PROSITE" id="PS00678">
    <property type="entry name" value="WD_REPEATS_1"/>
    <property type="match status" value="2"/>
</dbReference>
<evidence type="ECO:0000256" key="1">
    <source>
        <dbReference type="ARBA" id="ARBA00022517"/>
    </source>
</evidence>
<sequence>MVADTQTLPVRFTTQTPYPLPAQKFMIPAVWRRYQLSQLVNKALALSQPIPFDFLVRGELLRGSLVDWCKDHGAGMEETLEVEYIESLMPPQRVASIPHDDWISSVSQLPGHFVTASYDGLLRVFDTSLSLTHTISGHTAPVTSVCLIPTLNSTDNVNIDSEPEIRQLASASHDSTVRITSLTLSSSSSPSSRTLATLHLHTGPISSVAASPSGSNLLTAGWDSLVGIWDTTVPASDEVPAVSGVGQEERRKRRRIGAKGAGAQNRRSVDGGEEEAPWRKAPAAVLKSHTTRVTDATFSPHDAHRAFSCGLDSTVRSWDVETGVCVHTMNAPEKPFLALTHLAAPHLLAVAAADRTVSIYDLRSFTSASSAVDTALKASALVHAGTPLCLAASPSQGNGNESHIASGALDGIVRVWDVRSTREALASFRAGADLNKKHGDAKVLGLDWSRGVLAVGGEAGLDIWRVSEGERNMSEK</sequence>
<keyword evidence="11" id="KW-1185">Reference proteome</keyword>
<evidence type="ECO:0000256" key="4">
    <source>
        <dbReference type="ARBA" id="ARBA00022737"/>
    </source>
</evidence>
<dbReference type="Pfam" id="PF00400">
    <property type="entry name" value="WD40"/>
    <property type="match status" value="5"/>
</dbReference>
<dbReference type="InterPro" id="IPR001680">
    <property type="entry name" value="WD40_rpt"/>
</dbReference>
<dbReference type="OrthoDB" id="10251381at2759"/>